<proteinExistence type="predicted"/>
<sequence length="88" mass="9852">MRASSPQYPYPTSTVVQPKALYDQNTLRCYFDLNTTAIRNMRRQGLPVRRVGRKNFIYGQDIIDHVLAKCPLVGPDGKLVKTGNTVGA</sequence>
<accession>A0A518APR9</accession>
<protein>
    <submittedName>
        <fullName evidence="1">Uncharacterized protein</fullName>
    </submittedName>
</protein>
<evidence type="ECO:0000313" key="1">
    <source>
        <dbReference type="EMBL" id="QDU56716.1"/>
    </source>
</evidence>
<organism evidence="1 2">
    <name type="scientific">Aeoliella mucimassa</name>
    <dbReference type="NCBI Taxonomy" id="2527972"/>
    <lineage>
        <taxon>Bacteria</taxon>
        <taxon>Pseudomonadati</taxon>
        <taxon>Planctomycetota</taxon>
        <taxon>Planctomycetia</taxon>
        <taxon>Pirellulales</taxon>
        <taxon>Lacipirellulaceae</taxon>
        <taxon>Aeoliella</taxon>
    </lineage>
</organism>
<name>A0A518APR9_9BACT</name>
<reference evidence="1 2" key="1">
    <citation type="submission" date="2019-02" db="EMBL/GenBank/DDBJ databases">
        <title>Deep-cultivation of Planctomycetes and their phenomic and genomic characterization uncovers novel biology.</title>
        <authorList>
            <person name="Wiegand S."/>
            <person name="Jogler M."/>
            <person name="Boedeker C."/>
            <person name="Pinto D."/>
            <person name="Vollmers J."/>
            <person name="Rivas-Marin E."/>
            <person name="Kohn T."/>
            <person name="Peeters S.H."/>
            <person name="Heuer A."/>
            <person name="Rast P."/>
            <person name="Oberbeckmann S."/>
            <person name="Bunk B."/>
            <person name="Jeske O."/>
            <person name="Meyerdierks A."/>
            <person name="Storesund J.E."/>
            <person name="Kallscheuer N."/>
            <person name="Luecker S."/>
            <person name="Lage O.M."/>
            <person name="Pohl T."/>
            <person name="Merkel B.J."/>
            <person name="Hornburger P."/>
            <person name="Mueller R.-W."/>
            <person name="Bruemmer F."/>
            <person name="Labrenz M."/>
            <person name="Spormann A.M."/>
            <person name="Op den Camp H."/>
            <person name="Overmann J."/>
            <person name="Amann R."/>
            <person name="Jetten M.S.M."/>
            <person name="Mascher T."/>
            <person name="Medema M.H."/>
            <person name="Devos D.P."/>
            <person name="Kaster A.-K."/>
            <person name="Ovreas L."/>
            <person name="Rohde M."/>
            <person name="Galperin M.Y."/>
            <person name="Jogler C."/>
        </authorList>
    </citation>
    <scope>NUCLEOTIDE SEQUENCE [LARGE SCALE GENOMIC DNA]</scope>
    <source>
        <strain evidence="1 2">Pan181</strain>
    </source>
</reference>
<keyword evidence="2" id="KW-1185">Reference proteome</keyword>
<dbReference type="KEGG" id="amuc:Pan181_29260"/>
<dbReference type="Proteomes" id="UP000315750">
    <property type="component" value="Chromosome"/>
</dbReference>
<gene>
    <name evidence="1" type="ORF">Pan181_29260</name>
</gene>
<dbReference type="AlphaFoldDB" id="A0A518APR9"/>
<dbReference type="EMBL" id="CP036278">
    <property type="protein sequence ID" value="QDU56716.1"/>
    <property type="molecule type" value="Genomic_DNA"/>
</dbReference>
<evidence type="ECO:0000313" key="2">
    <source>
        <dbReference type="Proteomes" id="UP000315750"/>
    </source>
</evidence>